<dbReference type="EMBL" id="MLJW01008533">
    <property type="protein sequence ID" value="OIQ63967.1"/>
    <property type="molecule type" value="Genomic_DNA"/>
</dbReference>
<protein>
    <submittedName>
        <fullName evidence="2">Uncharacterized protein</fullName>
    </submittedName>
</protein>
<comment type="caution">
    <text evidence="2">The sequence shown here is derived from an EMBL/GenBank/DDBJ whole genome shotgun (WGS) entry which is preliminary data.</text>
</comment>
<accession>A0A1J5P840</accession>
<sequence>MERTPKNEKPAGQGGQSEAAQQELFEQPPFSPVWPNNATKAGQLLAALLEGATLNHPEFGSIARTWRLAAYAHTLKRKGWHVRTLTEDGKPWTGKACGIARYSLEPSDIKAVKGASA</sequence>
<gene>
    <name evidence="2" type="ORF">GALL_544870</name>
</gene>
<evidence type="ECO:0000313" key="2">
    <source>
        <dbReference type="EMBL" id="OIQ63967.1"/>
    </source>
</evidence>
<evidence type="ECO:0000256" key="1">
    <source>
        <dbReference type="SAM" id="MobiDB-lite"/>
    </source>
</evidence>
<name>A0A1J5P840_9ZZZZ</name>
<reference evidence="2" key="1">
    <citation type="submission" date="2016-10" db="EMBL/GenBank/DDBJ databases">
        <title>Sequence of Gallionella enrichment culture.</title>
        <authorList>
            <person name="Poehlein A."/>
            <person name="Muehling M."/>
            <person name="Daniel R."/>
        </authorList>
    </citation>
    <scope>NUCLEOTIDE SEQUENCE</scope>
</reference>
<organism evidence="2">
    <name type="scientific">mine drainage metagenome</name>
    <dbReference type="NCBI Taxonomy" id="410659"/>
    <lineage>
        <taxon>unclassified sequences</taxon>
        <taxon>metagenomes</taxon>
        <taxon>ecological metagenomes</taxon>
    </lineage>
</organism>
<proteinExistence type="predicted"/>
<feature type="region of interest" description="Disordered" evidence="1">
    <location>
        <begin position="1"/>
        <end position="36"/>
    </location>
</feature>
<dbReference type="AlphaFoldDB" id="A0A1J5P840"/>